<sequence>METFVAPRLGVNFVQPWALRVAEGIAGSAPTLPNMAPPKPSLWRRITDWLALTDWGYGLGLFTYTGAGVVLLCAPLIGAWAWLAAPMVVVAFALCWWFG</sequence>
<evidence type="ECO:0000313" key="2">
    <source>
        <dbReference type="EMBL" id="OMC52535.1"/>
    </source>
</evidence>
<gene>
    <name evidence="2" type="ORF">A5742_16430</name>
</gene>
<reference evidence="2 3" key="1">
    <citation type="submission" date="2016-07" db="EMBL/GenBank/DDBJ databases">
        <authorList>
            <person name="Sutton G."/>
            <person name="Brinkac L."/>
            <person name="Sanka R."/>
            <person name="Adams M."/>
            <person name="Lau E."/>
            <person name="Kumar A."/>
            <person name="Macaden R."/>
        </authorList>
    </citation>
    <scope>NUCLEOTIDE SEQUENCE [LARGE SCALE GENOMIC DNA]</scope>
    <source>
        <strain evidence="2 3">GA-0871</strain>
    </source>
</reference>
<evidence type="ECO:0000256" key="1">
    <source>
        <dbReference type="SAM" id="Phobius"/>
    </source>
</evidence>
<feature type="transmembrane region" description="Helical" evidence="1">
    <location>
        <begin position="77"/>
        <end position="98"/>
    </location>
</feature>
<name>A0ABD6QTU7_MYCFO</name>
<keyword evidence="1" id="KW-1133">Transmembrane helix</keyword>
<feature type="transmembrane region" description="Helical" evidence="1">
    <location>
        <begin position="49"/>
        <end position="71"/>
    </location>
</feature>
<accession>A0ABD6QTU7</accession>
<dbReference type="AlphaFoldDB" id="A0ABD6QTU7"/>
<keyword evidence="1" id="KW-0812">Transmembrane</keyword>
<comment type="caution">
    <text evidence="2">The sequence shown here is derived from an EMBL/GenBank/DDBJ whole genome shotgun (WGS) entry which is preliminary data.</text>
</comment>
<evidence type="ECO:0000313" key="3">
    <source>
        <dbReference type="Proteomes" id="UP000187001"/>
    </source>
</evidence>
<protein>
    <submittedName>
        <fullName evidence="2">Uncharacterized protein</fullName>
    </submittedName>
</protein>
<dbReference type="EMBL" id="MBER01000004">
    <property type="protein sequence ID" value="OMC52535.1"/>
    <property type="molecule type" value="Genomic_DNA"/>
</dbReference>
<proteinExistence type="predicted"/>
<keyword evidence="1" id="KW-0472">Membrane</keyword>
<organism evidence="2 3">
    <name type="scientific">Mycolicibacterium fortuitum</name>
    <name type="common">Mycobacterium fortuitum</name>
    <dbReference type="NCBI Taxonomy" id="1766"/>
    <lineage>
        <taxon>Bacteria</taxon>
        <taxon>Bacillati</taxon>
        <taxon>Actinomycetota</taxon>
        <taxon>Actinomycetes</taxon>
        <taxon>Mycobacteriales</taxon>
        <taxon>Mycobacteriaceae</taxon>
        <taxon>Mycolicibacterium</taxon>
    </lineage>
</organism>
<dbReference type="Proteomes" id="UP000187001">
    <property type="component" value="Unassembled WGS sequence"/>
</dbReference>